<comment type="caution">
    <text evidence="2">The sequence shown here is derived from an EMBL/GenBank/DDBJ whole genome shotgun (WGS) entry which is preliminary data.</text>
</comment>
<gene>
    <name evidence="2" type="ORF">DERP_009926</name>
</gene>
<keyword evidence="3" id="KW-1185">Reference proteome</keyword>
<proteinExistence type="predicted"/>
<keyword evidence="1" id="KW-1133">Transmembrane helix</keyword>
<feature type="transmembrane region" description="Helical" evidence="1">
    <location>
        <begin position="21"/>
        <end position="48"/>
    </location>
</feature>
<keyword evidence="1" id="KW-0472">Membrane</keyword>
<evidence type="ECO:0000256" key="1">
    <source>
        <dbReference type="SAM" id="Phobius"/>
    </source>
</evidence>
<dbReference type="Proteomes" id="UP000887458">
    <property type="component" value="Unassembled WGS sequence"/>
</dbReference>
<accession>A0ABQ8J1X9</accession>
<sequence length="126" mass="14832">MSAILSSQIILKSLRFIKEDDYFIIILYHLLAIDYTIILILSFTVSLFNKHLNSIRYDLQQTIYLMNCSSPSFRNKFQMLMYYERLVYRGKLWGIQIGAITVMTTATFSKLIITYGRFSMLANKLF</sequence>
<keyword evidence="1" id="KW-0812">Transmembrane</keyword>
<name>A0ABQ8J1X9_DERPT</name>
<reference evidence="2 3" key="2">
    <citation type="journal article" date="2022" name="Mol. Biol. Evol.">
        <title>Comparative Genomics Reveals Insights into the Divergent Evolution of Astigmatic Mites and Household Pest Adaptations.</title>
        <authorList>
            <person name="Xiong Q."/>
            <person name="Wan A.T."/>
            <person name="Liu X."/>
            <person name="Fung C.S."/>
            <person name="Xiao X."/>
            <person name="Malainual N."/>
            <person name="Hou J."/>
            <person name="Wang L."/>
            <person name="Wang M."/>
            <person name="Yang K.Y."/>
            <person name="Cui Y."/>
            <person name="Leung E.L."/>
            <person name="Nong W."/>
            <person name="Shin S.K."/>
            <person name="Au S.W."/>
            <person name="Jeong K.Y."/>
            <person name="Chew F.T."/>
            <person name="Hui J.H."/>
            <person name="Leung T.F."/>
            <person name="Tungtrongchitr A."/>
            <person name="Zhong N."/>
            <person name="Liu Z."/>
            <person name="Tsui S.K."/>
        </authorList>
    </citation>
    <scope>NUCLEOTIDE SEQUENCE [LARGE SCALE GENOMIC DNA]</scope>
    <source>
        <strain evidence="2">Derp</strain>
    </source>
</reference>
<reference evidence="2 3" key="1">
    <citation type="journal article" date="2018" name="J. Allergy Clin. Immunol.">
        <title>High-quality assembly of Dermatophagoides pteronyssinus genome and transcriptome reveals a wide range of novel allergens.</title>
        <authorList>
            <person name="Liu X.Y."/>
            <person name="Yang K.Y."/>
            <person name="Wang M.Q."/>
            <person name="Kwok J.S."/>
            <person name="Zeng X."/>
            <person name="Yang Z."/>
            <person name="Xiao X.J."/>
            <person name="Lau C.P."/>
            <person name="Li Y."/>
            <person name="Huang Z.M."/>
            <person name="Ba J.G."/>
            <person name="Yim A.K."/>
            <person name="Ouyang C.Y."/>
            <person name="Ngai S.M."/>
            <person name="Chan T.F."/>
            <person name="Leung E.L."/>
            <person name="Liu L."/>
            <person name="Liu Z.G."/>
            <person name="Tsui S.K."/>
        </authorList>
    </citation>
    <scope>NUCLEOTIDE SEQUENCE [LARGE SCALE GENOMIC DNA]</scope>
    <source>
        <strain evidence="2">Derp</strain>
    </source>
</reference>
<dbReference type="EMBL" id="NJHN03000090">
    <property type="protein sequence ID" value="KAH9416563.1"/>
    <property type="molecule type" value="Genomic_DNA"/>
</dbReference>
<organism evidence="2 3">
    <name type="scientific">Dermatophagoides pteronyssinus</name>
    <name type="common">European house dust mite</name>
    <dbReference type="NCBI Taxonomy" id="6956"/>
    <lineage>
        <taxon>Eukaryota</taxon>
        <taxon>Metazoa</taxon>
        <taxon>Ecdysozoa</taxon>
        <taxon>Arthropoda</taxon>
        <taxon>Chelicerata</taxon>
        <taxon>Arachnida</taxon>
        <taxon>Acari</taxon>
        <taxon>Acariformes</taxon>
        <taxon>Sarcoptiformes</taxon>
        <taxon>Astigmata</taxon>
        <taxon>Psoroptidia</taxon>
        <taxon>Analgoidea</taxon>
        <taxon>Pyroglyphidae</taxon>
        <taxon>Dermatophagoidinae</taxon>
        <taxon>Dermatophagoides</taxon>
    </lineage>
</organism>
<feature type="transmembrane region" description="Helical" evidence="1">
    <location>
        <begin position="93"/>
        <end position="113"/>
    </location>
</feature>
<evidence type="ECO:0000313" key="3">
    <source>
        <dbReference type="Proteomes" id="UP000887458"/>
    </source>
</evidence>
<evidence type="ECO:0000313" key="2">
    <source>
        <dbReference type="EMBL" id="KAH9416563.1"/>
    </source>
</evidence>
<protein>
    <submittedName>
        <fullName evidence="2">Uncharacterized protein</fullName>
    </submittedName>
</protein>